<sequence length="385" mass="43115">MKNHILLILCLGYYKSDNDLLNSSDIFLLDVSRKDSYNWKSAYDPTNSIQPIPTPPTTSSTINMGFIIVSAIIGGIIGVIAGFMAKTIMDRNCYYPINDATTQSSISDQELIPLDFVIHYIISDITSSIASFKFVSCWKRKKVETSIYEGNPAIEIILCKLHLVEFNFDDTSETSLKFISSWKRKKVETNLINAQFWHILGSQEKTWGSYSTNRSELPVVSFSSNKFNIPSNEINGEGSSKRKNKGTQNNQTSNSSTASNYSSETNQINGLINGIKPLAPLSLYDNKNNGYTNGLAFSFDEQSYKTVPPQIYNNKSSLIKDTIITPKIKITSQNIRANSLDNNLIGKNDELEKIIRENNSPTLDIGIHKIAIETSRVISTTRNER</sequence>
<dbReference type="EMBL" id="CAJVQB010000326">
    <property type="protein sequence ID" value="CAG8481967.1"/>
    <property type="molecule type" value="Genomic_DNA"/>
</dbReference>
<protein>
    <submittedName>
        <fullName evidence="3">9969_t:CDS:1</fullName>
    </submittedName>
</protein>
<name>A0ABM8VYX7_GIGMA</name>
<keyword evidence="2" id="KW-1133">Transmembrane helix</keyword>
<keyword evidence="2" id="KW-0812">Transmembrane</keyword>
<feature type="region of interest" description="Disordered" evidence="1">
    <location>
        <begin position="231"/>
        <end position="262"/>
    </location>
</feature>
<organism evidence="3 4">
    <name type="scientific">Gigaspora margarita</name>
    <dbReference type="NCBI Taxonomy" id="4874"/>
    <lineage>
        <taxon>Eukaryota</taxon>
        <taxon>Fungi</taxon>
        <taxon>Fungi incertae sedis</taxon>
        <taxon>Mucoromycota</taxon>
        <taxon>Glomeromycotina</taxon>
        <taxon>Glomeromycetes</taxon>
        <taxon>Diversisporales</taxon>
        <taxon>Gigasporaceae</taxon>
        <taxon>Gigaspora</taxon>
    </lineage>
</organism>
<keyword evidence="4" id="KW-1185">Reference proteome</keyword>
<reference evidence="3 4" key="1">
    <citation type="submission" date="2021-06" db="EMBL/GenBank/DDBJ databases">
        <authorList>
            <person name="Kallberg Y."/>
            <person name="Tangrot J."/>
            <person name="Rosling A."/>
        </authorList>
    </citation>
    <scope>NUCLEOTIDE SEQUENCE [LARGE SCALE GENOMIC DNA]</scope>
    <source>
        <strain evidence="3 4">120-4 pot B 10/14</strain>
    </source>
</reference>
<proteinExistence type="predicted"/>
<feature type="compositionally biased region" description="Low complexity" evidence="1">
    <location>
        <begin position="246"/>
        <end position="262"/>
    </location>
</feature>
<keyword evidence="2" id="KW-0472">Membrane</keyword>
<accession>A0ABM8VYX7</accession>
<comment type="caution">
    <text evidence="3">The sequence shown here is derived from an EMBL/GenBank/DDBJ whole genome shotgun (WGS) entry which is preliminary data.</text>
</comment>
<gene>
    <name evidence="3" type="ORF">GMARGA_LOCUS1284</name>
</gene>
<evidence type="ECO:0000313" key="4">
    <source>
        <dbReference type="Proteomes" id="UP000789901"/>
    </source>
</evidence>
<feature type="transmembrane region" description="Helical" evidence="2">
    <location>
        <begin position="64"/>
        <end position="85"/>
    </location>
</feature>
<evidence type="ECO:0000313" key="3">
    <source>
        <dbReference type="EMBL" id="CAG8481967.1"/>
    </source>
</evidence>
<dbReference type="Proteomes" id="UP000789901">
    <property type="component" value="Unassembled WGS sequence"/>
</dbReference>
<evidence type="ECO:0000256" key="1">
    <source>
        <dbReference type="SAM" id="MobiDB-lite"/>
    </source>
</evidence>
<evidence type="ECO:0000256" key="2">
    <source>
        <dbReference type="SAM" id="Phobius"/>
    </source>
</evidence>